<dbReference type="Proteomes" id="UP001334248">
    <property type="component" value="Unassembled WGS sequence"/>
</dbReference>
<dbReference type="PROSITE" id="PS51257">
    <property type="entry name" value="PROKAR_LIPOPROTEIN"/>
    <property type="match status" value="1"/>
</dbReference>
<organism evidence="1 2">
    <name type="scientific">Knufia obscura</name>
    <dbReference type="NCBI Taxonomy" id="1635080"/>
    <lineage>
        <taxon>Eukaryota</taxon>
        <taxon>Fungi</taxon>
        <taxon>Dikarya</taxon>
        <taxon>Ascomycota</taxon>
        <taxon>Pezizomycotina</taxon>
        <taxon>Eurotiomycetes</taxon>
        <taxon>Chaetothyriomycetidae</taxon>
        <taxon>Chaetothyriales</taxon>
        <taxon>Trichomeriaceae</taxon>
        <taxon>Knufia</taxon>
    </lineage>
</organism>
<name>A0ABR0RYS8_9EURO</name>
<sequence length="213" mass="22489">MQKNINASAASTATTTGTAIAACMPGEDMVLASACRSFSELFAALVPVGTVEETALLDAVAVTTDAPDPEDADADDCDANPDEAAVAAEDVALAVGDVIVSNVVDCVELCDEDPSEPYLDLVLIDASSDDSSGDMAVAVNESVISILKPTAIDLKLFVSTLSVKVKGEPEKLWGFGEGDMMDYVCNRLIRKGFRLPWRSTEQEIGRPVRTRDV</sequence>
<proteinExistence type="predicted"/>
<evidence type="ECO:0000313" key="2">
    <source>
        <dbReference type="Proteomes" id="UP001334248"/>
    </source>
</evidence>
<reference evidence="1 2" key="1">
    <citation type="journal article" date="2023" name="Res Sq">
        <title>Genomic and morphological characterization of Knufia obscura isolated from the Mars 2020 spacecraft assembly facility.</title>
        <authorList>
            <person name="Chander A.M."/>
            <person name="Teixeira M.M."/>
            <person name="Singh N.K."/>
            <person name="Williams M.P."/>
            <person name="Parker C.W."/>
            <person name="Leo P."/>
            <person name="Stajich J.E."/>
            <person name="Torok T."/>
            <person name="Tighe S."/>
            <person name="Mason C.E."/>
            <person name="Venkateswaran K."/>
        </authorList>
    </citation>
    <scope>NUCLEOTIDE SEQUENCE [LARGE SCALE GENOMIC DNA]</scope>
    <source>
        <strain evidence="1 2">CCFEE 5817</strain>
    </source>
</reference>
<dbReference type="GeneID" id="89996398"/>
<gene>
    <name evidence="1" type="ORF">PMZ80_002949</name>
</gene>
<evidence type="ECO:0000313" key="1">
    <source>
        <dbReference type="EMBL" id="KAK5945741.1"/>
    </source>
</evidence>
<dbReference type="EMBL" id="JAVHJV010000002">
    <property type="protein sequence ID" value="KAK5945741.1"/>
    <property type="molecule type" value="Genomic_DNA"/>
</dbReference>
<dbReference type="RefSeq" id="XP_064733831.1">
    <property type="nucleotide sequence ID" value="XM_064871378.1"/>
</dbReference>
<accession>A0ABR0RYS8</accession>
<protein>
    <submittedName>
        <fullName evidence="1">Uncharacterized protein</fullName>
    </submittedName>
</protein>
<keyword evidence="2" id="KW-1185">Reference proteome</keyword>
<comment type="caution">
    <text evidence="1">The sequence shown here is derived from an EMBL/GenBank/DDBJ whole genome shotgun (WGS) entry which is preliminary data.</text>
</comment>